<protein>
    <submittedName>
        <fullName evidence="1">Uncharacterized protein</fullName>
    </submittedName>
</protein>
<sequence length="43" mass="5147">MQICELCGSEQEMETEETESERTRILHVCENCQNDRAFNYFDN</sequence>
<name>A0AAN2TTG0_9BACI</name>
<reference evidence="1 2" key="1">
    <citation type="journal article" date="2014" name="Genome Announc.">
        <title>Genome Sequence of Bacillus simplex Strain P558, Isolated from a Human Fecal Sample.</title>
        <authorList>
            <person name="Croce O."/>
            <person name="Hugon P."/>
            <person name="Lagier J.C."/>
            <person name="Bibi F."/>
            <person name="Robert C."/>
            <person name="Azhar E.I."/>
            <person name="Raoult D."/>
            <person name="Fournier P.E."/>
        </authorList>
    </citation>
    <scope>NUCLEOTIDE SEQUENCE [LARGE SCALE GENOMIC DNA]</scope>
    <source>
        <strain evidence="1 2">P558</strain>
    </source>
</reference>
<dbReference type="Proteomes" id="UP000182110">
    <property type="component" value="Unassembled WGS sequence"/>
</dbReference>
<evidence type="ECO:0000313" key="1">
    <source>
        <dbReference type="EMBL" id="CEG33295.1"/>
    </source>
</evidence>
<dbReference type="AlphaFoldDB" id="A0AAN2TTG0"/>
<organism evidence="1 2">
    <name type="scientific">Peribacillus simplex</name>
    <dbReference type="NCBI Taxonomy" id="1478"/>
    <lineage>
        <taxon>Bacteria</taxon>
        <taxon>Bacillati</taxon>
        <taxon>Bacillota</taxon>
        <taxon>Bacilli</taxon>
        <taxon>Bacillales</taxon>
        <taxon>Bacillaceae</taxon>
        <taxon>Peribacillus</taxon>
    </lineage>
</organism>
<gene>
    <name evidence="1" type="ORF">BN1180_03467</name>
</gene>
<proteinExistence type="predicted"/>
<accession>A0AAN2TTG0</accession>
<dbReference type="EMBL" id="CCXW01000001">
    <property type="protein sequence ID" value="CEG33295.1"/>
    <property type="molecule type" value="Genomic_DNA"/>
</dbReference>
<keyword evidence="2" id="KW-1185">Reference proteome</keyword>
<evidence type="ECO:0000313" key="2">
    <source>
        <dbReference type="Proteomes" id="UP000182110"/>
    </source>
</evidence>
<dbReference type="RefSeq" id="WP_260399853.1">
    <property type="nucleotide sequence ID" value="NZ_JBCMOW010000048.1"/>
</dbReference>
<comment type="caution">
    <text evidence="1">The sequence shown here is derived from an EMBL/GenBank/DDBJ whole genome shotgun (WGS) entry which is preliminary data.</text>
</comment>